<sequence>VDAVRVFLNYKKDNPSRQRLDTRAWPEFDAIKVKAPNIKGFNRLLEIEEVRAQ</sequence>
<accession>X1KL93</accession>
<proteinExistence type="predicted"/>
<reference evidence="1" key="1">
    <citation type="journal article" date="2014" name="Front. Microbiol.">
        <title>High frequency of phylogenetically diverse reductive dehalogenase-homologous genes in deep subseafloor sedimentary metagenomes.</title>
        <authorList>
            <person name="Kawai M."/>
            <person name="Futagami T."/>
            <person name="Toyoda A."/>
            <person name="Takaki Y."/>
            <person name="Nishi S."/>
            <person name="Hori S."/>
            <person name="Arai W."/>
            <person name="Tsubouchi T."/>
            <person name="Morono Y."/>
            <person name="Uchiyama I."/>
            <person name="Ito T."/>
            <person name="Fujiyama A."/>
            <person name="Inagaki F."/>
            <person name="Takami H."/>
        </authorList>
    </citation>
    <scope>NUCLEOTIDE SEQUENCE</scope>
    <source>
        <strain evidence="1">Expedition CK06-06</strain>
    </source>
</reference>
<name>X1KL93_9ZZZZ</name>
<gene>
    <name evidence="1" type="ORF">S03H2_70505</name>
</gene>
<dbReference type="AlphaFoldDB" id="X1KL93"/>
<organism evidence="1">
    <name type="scientific">marine sediment metagenome</name>
    <dbReference type="NCBI Taxonomy" id="412755"/>
    <lineage>
        <taxon>unclassified sequences</taxon>
        <taxon>metagenomes</taxon>
        <taxon>ecological metagenomes</taxon>
    </lineage>
</organism>
<comment type="caution">
    <text evidence="1">The sequence shown here is derived from an EMBL/GenBank/DDBJ whole genome shotgun (WGS) entry which is preliminary data.</text>
</comment>
<protein>
    <submittedName>
        <fullName evidence="1">Uncharacterized protein</fullName>
    </submittedName>
</protein>
<feature type="non-terminal residue" evidence="1">
    <location>
        <position position="1"/>
    </location>
</feature>
<dbReference type="EMBL" id="BARU01046878">
    <property type="protein sequence ID" value="GAH94360.1"/>
    <property type="molecule type" value="Genomic_DNA"/>
</dbReference>
<evidence type="ECO:0000313" key="1">
    <source>
        <dbReference type="EMBL" id="GAH94360.1"/>
    </source>
</evidence>